<dbReference type="InterPro" id="IPR050111">
    <property type="entry name" value="C-type_lectin/snaclec_domain"/>
</dbReference>
<evidence type="ECO:0000313" key="5">
    <source>
        <dbReference type="WBParaSite" id="PSAMB.scaffold680size43892.g7945.t1"/>
    </source>
</evidence>
<dbReference type="PANTHER" id="PTHR22803">
    <property type="entry name" value="MANNOSE, PHOSPHOLIPASE, LECTIN RECEPTOR RELATED"/>
    <property type="match status" value="1"/>
</dbReference>
<accession>A0A914UMV5</accession>
<feature type="domain" description="C-type lectin" evidence="2">
    <location>
        <begin position="41"/>
        <end position="153"/>
    </location>
</feature>
<proteinExistence type="predicted"/>
<reference evidence="4 5" key="1">
    <citation type="submission" date="2022-11" db="UniProtKB">
        <authorList>
            <consortium name="WormBaseParasite"/>
        </authorList>
    </citation>
    <scope>IDENTIFICATION</scope>
</reference>
<feature type="chain" id="PRO_5041189937" evidence="1">
    <location>
        <begin position="24"/>
        <end position="157"/>
    </location>
</feature>
<dbReference type="AlphaFoldDB" id="A0A914UMV5"/>
<sequence length="157" mass="18013">MSVMSLTAVLAALLVAGLFVVEAAPNKRSSKCDDGWTYNENTHKCYKLFKEHILWSMAAINCRYEGADQVAIHSEEENRFVQEMAKGEPPIWLGFAIFNGKFREWSDLSTSDYTNWHDGQNPPFDHGQMCTKMQEDGKWRISCCKKITSYICMKKVE</sequence>
<keyword evidence="3" id="KW-1185">Reference proteome</keyword>
<dbReference type="SUPFAM" id="SSF56436">
    <property type="entry name" value="C-type lectin-like"/>
    <property type="match status" value="1"/>
</dbReference>
<dbReference type="CDD" id="cd00037">
    <property type="entry name" value="CLECT"/>
    <property type="match status" value="1"/>
</dbReference>
<evidence type="ECO:0000313" key="3">
    <source>
        <dbReference type="Proteomes" id="UP000887566"/>
    </source>
</evidence>
<dbReference type="Proteomes" id="UP000887566">
    <property type="component" value="Unplaced"/>
</dbReference>
<evidence type="ECO:0000256" key="1">
    <source>
        <dbReference type="SAM" id="SignalP"/>
    </source>
</evidence>
<dbReference type="InterPro" id="IPR001304">
    <property type="entry name" value="C-type_lectin-like"/>
</dbReference>
<dbReference type="Pfam" id="PF00059">
    <property type="entry name" value="Lectin_C"/>
    <property type="match status" value="1"/>
</dbReference>
<dbReference type="InterPro" id="IPR016186">
    <property type="entry name" value="C-type_lectin-like/link_sf"/>
</dbReference>
<keyword evidence="1" id="KW-0732">Signal</keyword>
<organism evidence="3 4">
    <name type="scientific">Plectus sambesii</name>
    <dbReference type="NCBI Taxonomy" id="2011161"/>
    <lineage>
        <taxon>Eukaryota</taxon>
        <taxon>Metazoa</taxon>
        <taxon>Ecdysozoa</taxon>
        <taxon>Nematoda</taxon>
        <taxon>Chromadorea</taxon>
        <taxon>Plectida</taxon>
        <taxon>Plectina</taxon>
        <taxon>Plectoidea</taxon>
        <taxon>Plectidae</taxon>
        <taxon>Plectus</taxon>
    </lineage>
</organism>
<dbReference type="WBParaSite" id="PSAMB.scaffold1123size35683.g11121.t1">
    <property type="protein sequence ID" value="PSAMB.scaffold1123size35683.g11121.t1"/>
    <property type="gene ID" value="PSAMB.scaffold1123size35683.g11121"/>
</dbReference>
<feature type="signal peptide" evidence="1">
    <location>
        <begin position="1"/>
        <end position="23"/>
    </location>
</feature>
<dbReference type="SMART" id="SM00034">
    <property type="entry name" value="CLECT"/>
    <property type="match status" value="1"/>
</dbReference>
<dbReference type="WBParaSite" id="PSAMB.scaffold680size43892.g7945.t1">
    <property type="protein sequence ID" value="PSAMB.scaffold680size43892.g7945.t1"/>
    <property type="gene ID" value="PSAMB.scaffold680size43892.g7945"/>
</dbReference>
<evidence type="ECO:0000259" key="2">
    <source>
        <dbReference type="PROSITE" id="PS50041"/>
    </source>
</evidence>
<dbReference type="Gene3D" id="3.10.100.10">
    <property type="entry name" value="Mannose-Binding Protein A, subunit A"/>
    <property type="match status" value="1"/>
</dbReference>
<dbReference type="PROSITE" id="PS50041">
    <property type="entry name" value="C_TYPE_LECTIN_2"/>
    <property type="match status" value="1"/>
</dbReference>
<protein>
    <submittedName>
        <fullName evidence="4 5">C-type lectin domain-containing protein</fullName>
    </submittedName>
</protein>
<dbReference type="InterPro" id="IPR016187">
    <property type="entry name" value="CTDL_fold"/>
</dbReference>
<name>A0A914UMV5_9BILA</name>
<evidence type="ECO:0000313" key="4">
    <source>
        <dbReference type="WBParaSite" id="PSAMB.scaffold1123size35683.g11121.t1"/>
    </source>
</evidence>